<keyword evidence="1" id="KW-0238">DNA-binding</keyword>
<keyword evidence="2" id="KW-0233">DNA recombination</keyword>
<dbReference type="PROSITE" id="PS51736">
    <property type="entry name" value="RECOMBINASES_3"/>
    <property type="match status" value="1"/>
</dbReference>
<dbReference type="CDD" id="cd00338">
    <property type="entry name" value="Ser_Recombinase"/>
    <property type="match status" value="1"/>
</dbReference>
<keyword evidence="5" id="KW-1185">Reference proteome</keyword>
<dbReference type="STRING" id="1437059.A6A05_01690"/>
<dbReference type="PANTHER" id="PTHR30461">
    <property type="entry name" value="DNA-INVERTASE FROM LAMBDOID PROPHAGE"/>
    <property type="match status" value="1"/>
</dbReference>
<accession>A0A178MMQ7</accession>
<name>A0A178MMQ7_9PROT</name>
<dbReference type="PANTHER" id="PTHR30461:SF2">
    <property type="entry name" value="SERINE RECOMBINASE PINE-RELATED"/>
    <property type="match status" value="1"/>
</dbReference>
<dbReference type="GO" id="GO:0000150">
    <property type="term" value="F:DNA strand exchange activity"/>
    <property type="evidence" value="ECO:0007669"/>
    <property type="project" value="InterPro"/>
</dbReference>
<feature type="domain" description="Resolvase/invertase-type recombinase catalytic" evidence="3">
    <location>
        <begin position="2"/>
        <end position="138"/>
    </location>
</feature>
<proteinExistence type="predicted"/>
<evidence type="ECO:0000256" key="2">
    <source>
        <dbReference type="ARBA" id="ARBA00023172"/>
    </source>
</evidence>
<dbReference type="AlphaFoldDB" id="A0A178MMQ7"/>
<protein>
    <submittedName>
        <fullName evidence="4">Resolvase</fullName>
    </submittedName>
</protein>
<dbReference type="Pfam" id="PF20552">
    <property type="entry name" value="HTH_62"/>
    <property type="match status" value="1"/>
</dbReference>
<dbReference type="EMBL" id="LWQU01000141">
    <property type="protein sequence ID" value="OAN49956.1"/>
    <property type="molecule type" value="Genomic_DNA"/>
</dbReference>
<dbReference type="GO" id="GO:0003677">
    <property type="term" value="F:DNA binding"/>
    <property type="evidence" value="ECO:0007669"/>
    <property type="project" value="UniProtKB-KW"/>
</dbReference>
<organism evidence="4 5">
    <name type="scientific">Magnetospirillum moscoviense</name>
    <dbReference type="NCBI Taxonomy" id="1437059"/>
    <lineage>
        <taxon>Bacteria</taxon>
        <taxon>Pseudomonadati</taxon>
        <taxon>Pseudomonadota</taxon>
        <taxon>Alphaproteobacteria</taxon>
        <taxon>Rhodospirillales</taxon>
        <taxon>Rhodospirillaceae</taxon>
        <taxon>Magnetospirillum</taxon>
    </lineage>
</organism>
<comment type="caution">
    <text evidence="4">The sequence shown here is derived from an EMBL/GenBank/DDBJ whole genome shotgun (WGS) entry which is preliminary data.</text>
</comment>
<dbReference type="Gene3D" id="3.40.50.1390">
    <property type="entry name" value="Resolvase, N-terminal catalytic domain"/>
    <property type="match status" value="1"/>
</dbReference>
<dbReference type="SUPFAM" id="SSF53041">
    <property type="entry name" value="Resolvase-like"/>
    <property type="match status" value="1"/>
</dbReference>
<dbReference type="OrthoDB" id="2290206at2"/>
<dbReference type="InterPro" id="IPR006119">
    <property type="entry name" value="Resolv_N"/>
</dbReference>
<dbReference type="SMART" id="SM00857">
    <property type="entry name" value="Resolvase"/>
    <property type="match status" value="1"/>
</dbReference>
<evidence type="ECO:0000256" key="1">
    <source>
        <dbReference type="ARBA" id="ARBA00023125"/>
    </source>
</evidence>
<reference evidence="4 5" key="1">
    <citation type="submission" date="2016-04" db="EMBL/GenBank/DDBJ databases">
        <title>Draft genome sequence of freshwater magnetotactic bacteria Magnetospirillum marisnigri SP-1 and Magnetospirillum moscoviense BB-1.</title>
        <authorList>
            <person name="Koziaeva V."/>
            <person name="Dziuba M.V."/>
            <person name="Ivanov T.M."/>
            <person name="Kuznetsov B."/>
            <person name="Grouzdev D.S."/>
        </authorList>
    </citation>
    <scope>NUCLEOTIDE SEQUENCE [LARGE SCALE GENOMIC DNA]</scope>
    <source>
        <strain evidence="4 5">BB-1</strain>
    </source>
</reference>
<dbReference type="InterPro" id="IPR036162">
    <property type="entry name" value="Resolvase-like_N_sf"/>
</dbReference>
<dbReference type="RefSeq" id="WP_068500531.1">
    <property type="nucleotide sequence ID" value="NZ_LWQU01000141.1"/>
</dbReference>
<evidence type="ECO:0000259" key="3">
    <source>
        <dbReference type="PROSITE" id="PS51736"/>
    </source>
</evidence>
<dbReference type="InterPro" id="IPR046789">
    <property type="entry name" value="HTH_62"/>
</dbReference>
<evidence type="ECO:0000313" key="4">
    <source>
        <dbReference type="EMBL" id="OAN49956.1"/>
    </source>
</evidence>
<dbReference type="Pfam" id="PF00239">
    <property type="entry name" value="Resolvase"/>
    <property type="match status" value="1"/>
</dbReference>
<evidence type="ECO:0000313" key="5">
    <source>
        <dbReference type="Proteomes" id="UP000078543"/>
    </source>
</evidence>
<gene>
    <name evidence="4" type="ORF">A6A05_01690</name>
</gene>
<sequence length="231" mass="24073">MKIVAYHRVSTAKQGTSGLGLEAQAKAIEDYAASRGGSLIGSFTEVESGKSNQRPQLAKALHLAKVTGATLVIAKLDRLSRNAAFLLTLRDSGVAFIAADMPEANDLTVGIMALVAQQEREATSKRTREALAAAKARGKALGNPNGAAALRRAGKGNTASVEAIKDKASQHAANLAPVVEALHQEGIVSLGAVADALNQRGMLTPRGGRWHKSSVRNLLQRLDLGAVQAVA</sequence>
<dbReference type="InterPro" id="IPR050639">
    <property type="entry name" value="SSR_resolvase"/>
</dbReference>
<dbReference type="Proteomes" id="UP000078543">
    <property type="component" value="Unassembled WGS sequence"/>
</dbReference>